<comment type="caution">
    <text evidence="4">The sequence shown here is derived from an EMBL/GenBank/DDBJ whole genome shotgun (WGS) entry which is preliminary data.</text>
</comment>
<proteinExistence type="predicted"/>
<reference evidence="4 5" key="1">
    <citation type="submission" date="2019-07" db="EMBL/GenBank/DDBJ databases">
        <title>Whole genome shotgun sequence of Cellulomonas persica NBRC 101101.</title>
        <authorList>
            <person name="Hosoyama A."/>
            <person name="Uohara A."/>
            <person name="Ohji S."/>
            <person name="Ichikawa N."/>
        </authorList>
    </citation>
    <scope>NUCLEOTIDE SEQUENCE [LARGE SCALE GENOMIC DNA]</scope>
    <source>
        <strain evidence="4 5">NBRC 101101</strain>
    </source>
</reference>
<dbReference type="Gene3D" id="3.40.50.1000">
    <property type="entry name" value="HAD superfamily/HAD-like"/>
    <property type="match status" value="1"/>
</dbReference>
<evidence type="ECO:0000256" key="2">
    <source>
        <dbReference type="ARBA" id="ARBA00022801"/>
    </source>
</evidence>
<keyword evidence="2" id="KW-0378">Hydrolase</keyword>
<evidence type="ECO:0000313" key="5">
    <source>
        <dbReference type="Proteomes" id="UP000321386"/>
    </source>
</evidence>
<evidence type="ECO:0000256" key="3">
    <source>
        <dbReference type="ARBA" id="ARBA00022842"/>
    </source>
</evidence>
<dbReference type="PANTHER" id="PTHR46470">
    <property type="entry name" value="N-ACYLNEURAMINATE-9-PHOSPHATASE"/>
    <property type="match status" value="1"/>
</dbReference>
<organism evidence="4 5">
    <name type="scientific">Cellulomonas persica</name>
    <dbReference type="NCBI Taxonomy" id="76861"/>
    <lineage>
        <taxon>Bacteria</taxon>
        <taxon>Bacillati</taxon>
        <taxon>Actinomycetota</taxon>
        <taxon>Actinomycetes</taxon>
        <taxon>Micrococcales</taxon>
        <taxon>Cellulomonadaceae</taxon>
        <taxon>Cellulomonas</taxon>
    </lineage>
</organism>
<dbReference type="InterPro" id="IPR051400">
    <property type="entry name" value="HAD-like_hydrolase"/>
</dbReference>
<dbReference type="InterPro" id="IPR006439">
    <property type="entry name" value="HAD-SF_hydro_IA"/>
</dbReference>
<sequence length="267" mass="28530">MTDTATDAATGRAGDGPTSTRDLLVDGVLFDIDDTIVDTRTAFEAALTGVVAAYLPPLPDDEAQTRLRDVVAMWRADPHARYRRYTSGQDTYLHQKMMRANDLHAAFGGEPLDEDAFTAWNAVFDEGFRAAWAAHHETEAALETLLAAGIAVGALSNAATPLQSAKLEKAGLLDRVPMLVGVDTLGVGKPDPRVFLEACRRLGTDPARTAYVGDEADVDALAARDAGLVGVWLDRPGARRRPVDESTVTGVHVIRSLDELPSVLGLA</sequence>
<dbReference type="Pfam" id="PF00702">
    <property type="entry name" value="Hydrolase"/>
    <property type="match status" value="1"/>
</dbReference>
<accession>A0A510USY6</accession>
<keyword evidence="5" id="KW-1185">Reference proteome</keyword>
<dbReference type="RefSeq" id="WP_146804850.1">
    <property type="nucleotide sequence ID" value="NZ_BJUA01000001.1"/>
</dbReference>
<dbReference type="GO" id="GO:0016787">
    <property type="term" value="F:hydrolase activity"/>
    <property type="evidence" value="ECO:0007669"/>
    <property type="project" value="UniProtKB-KW"/>
</dbReference>
<gene>
    <name evidence="4" type="ORF">CPE01_02940</name>
</gene>
<dbReference type="OrthoDB" id="9810501at2"/>
<name>A0A510USY6_9CELL</name>
<dbReference type="AlphaFoldDB" id="A0A510USY6"/>
<dbReference type="SFLD" id="SFLDS00003">
    <property type="entry name" value="Haloacid_Dehalogenase"/>
    <property type="match status" value="1"/>
</dbReference>
<dbReference type="Proteomes" id="UP000321386">
    <property type="component" value="Unassembled WGS sequence"/>
</dbReference>
<dbReference type="PRINTS" id="PR00413">
    <property type="entry name" value="HADHALOGNASE"/>
</dbReference>
<dbReference type="InterPro" id="IPR036412">
    <property type="entry name" value="HAD-like_sf"/>
</dbReference>
<dbReference type="NCBIfam" id="TIGR01549">
    <property type="entry name" value="HAD-SF-IA-v1"/>
    <property type="match status" value="1"/>
</dbReference>
<dbReference type="SUPFAM" id="SSF56784">
    <property type="entry name" value="HAD-like"/>
    <property type="match status" value="1"/>
</dbReference>
<dbReference type="Gene3D" id="1.20.120.1600">
    <property type="match status" value="1"/>
</dbReference>
<evidence type="ECO:0000256" key="1">
    <source>
        <dbReference type="ARBA" id="ARBA00001946"/>
    </source>
</evidence>
<dbReference type="PANTHER" id="PTHR46470:SF4">
    <property type="entry name" value="5-AMINO-6-(5-PHOSPHO-D-RIBITYLAMINO)URACIL PHOSPHATASE YIGB"/>
    <property type="match status" value="1"/>
</dbReference>
<dbReference type="InterPro" id="IPR023214">
    <property type="entry name" value="HAD_sf"/>
</dbReference>
<keyword evidence="3" id="KW-0460">Magnesium</keyword>
<dbReference type="SFLD" id="SFLDG01129">
    <property type="entry name" value="C1.5:_HAD__Beta-PGM__Phosphata"/>
    <property type="match status" value="1"/>
</dbReference>
<dbReference type="GO" id="GO:0044281">
    <property type="term" value="P:small molecule metabolic process"/>
    <property type="evidence" value="ECO:0007669"/>
    <property type="project" value="UniProtKB-ARBA"/>
</dbReference>
<evidence type="ECO:0000313" key="4">
    <source>
        <dbReference type="EMBL" id="GEK16561.1"/>
    </source>
</evidence>
<comment type="cofactor">
    <cofactor evidence="1">
        <name>Mg(2+)</name>
        <dbReference type="ChEBI" id="CHEBI:18420"/>
    </cofactor>
</comment>
<protein>
    <submittedName>
        <fullName evidence="4">Haloacid dehalogenase</fullName>
    </submittedName>
</protein>
<dbReference type="EMBL" id="BJUA01000001">
    <property type="protein sequence ID" value="GEK16561.1"/>
    <property type="molecule type" value="Genomic_DNA"/>
</dbReference>